<dbReference type="CDD" id="cd08432">
    <property type="entry name" value="PBP2_GcdR_TrpI_HvrB_AmpR_like"/>
    <property type="match status" value="1"/>
</dbReference>
<dbReference type="RefSeq" id="WP_193952290.1">
    <property type="nucleotide sequence ID" value="NZ_JADEYS010000004.1"/>
</dbReference>
<organism evidence="6 7">
    <name type="scientific">Pontibacterium sinense</name>
    <dbReference type="NCBI Taxonomy" id="2781979"/>
    <lineage>
        <taxon>Bacteria</taxon>
        <taxon>Pseudomonadati</taxon>
        <taxon>Pseudomonadota</taxon>
        <taxon>Gammaproteobacteria</taxon>
        <taxon>Oceanospirillales</taxon>
        <taxon>Oceanospirillaceae</taxon>
        <taxon>Pontibacterium</taxon>
    </lineage>
</organism>
<keyword evidence="7" id="KW-1185">Reference proteome</keyword>
<keyword evidence="4" id="KW-0804">Transcription</keyword>
<dbReference type="Pfam" id="PF00126">
    <property type="entry name" value="HTH_1"/>
    <property type="match status" value="1"/>
</dbReference>
<keyword evidence="2" id="KW-0805">Transcription regulation</keyword>
<dbReference type="InterPro" id="IPR036390">
    <property type="entry name" value="WH_DNA-bd_sf"/>
</dbReference>
<sequence length="298" mass="33365">MTKLTSRTLASLVHFEACGRHLSFSDAAKELSVTTGAVSQQIRKLEDKLGMKLFERQPRGILLTPEGKELLLVTQQSVEAIESVVEMLQKRSAEDVVRLKSTPSFVFKWLIPHLRTFNRKFPDIRVETYADAALLDLTSGDFDLAIDYSNGEYQDFEAQLLMHETLLPVTSPNYMPDADWNDPAVWQKISLLHDSMPWPDSPRDAEWRYWLDQCGLNNVSSTRGHYFNRADMAIAAADAGLGIALARGSLVSEELESGRLIAPFPPVASCCDYYLLIPKGTAEGSSARVLRDWLQTLA</sequence>
<evidence type="ECO:0000256" key="3">
    <source>
        <dbReference type="ARBA" id="ARBA00023125"/>
    </source>
</evidence>
<dbReference type="PROSITE" id="PS50931">
    <property type="entry name" value="HTH_LYSR"/>
    <property type="match status" value="1"/>
</dbReference>
<dbReference type="Pfam" id="PF03466">
    <property type="entry name" value="LysR_substrate"/>
    <property type="match status" value="1"/>
</dbReference>
<proteinExistence type="inferred from homology"/>
<protein>
    <submittedName>
        <fullName evidence="6">LysR family transcriptional regulator</fullName>
    </submittedName>
</protein>
<accession>A0A8J7K9G0</accession>
<dbReference type="PANTHER" id="PTHR30537">
    <property type="entry name" value="HTH-TYPE TRANSCRIPTIONAL REGULATOR"/>
    <property type="match status" value="1"/>
</dbReference>
<dbReference type="InterPro" id="IPR036388">
    <property type="entry name" value="WH-like_DNA-bd_sf"/>
</dbReference>
<evidence type="ECO:0000313" key="6">
    <source>
        <dbReference type="EMBL" id="MBE9396736.1"/>
    </source>
</evidence>
<feature type="domain" description="HTH lysR-type" evidence="5">
    <location>
        <begin position="7"/>
        <end position="64"/>
    </location>
</feature>
<evidence type="ECO:0000256" key="1">
    <source>
        <dbReference type="ARBA" id="ARBA00009437"/>
    </source>
</evidence>
<evidence type="ECO:0000256" key="2">
    <source>
        <dbReference type="ARBA" id="ARBA00023015"/>
    </source>
</evidence>
<dbReference type="InterPro" id="IPR058163">
    <property type="entry name" value="LysR-type_TF_proteobact-type"/>
</dbReference>
<dbReference type="Proteomes" id="UP000640333">
    <property type="component" value="Unassembled WGS sequence"/>
</dbReference>
<evidence type="ECO:0000259" key="5">
    <source>
        <dbReference type="PROSITE" id="PS50931"/>
    </source>
</evidence>
<comment type="similarity">
    <text evidence="1">Belongs to the LysR transcriptional regulatory family.</text>
</comment>
<dbReference type="InterPro" id="IPR000847">
    <property type="entry name" value="LysR_HTH_N"/>
</dbReference>
<name>A0A8J7K9G0_9GAMM</name>
<dbReference type="GO" id="GO:0043565">
    <property type="term" value="F:sequence-specific DNA binding"/>
    <property type="evidence" value="ECO:0007669"/>
    <property type="project" value="TreeGrafter"/>
</dbReference>
<dbReference type="AlphaFoldDB" id="A0A8J7K9G0"/>
<dbReference type="GO" id="GO:0003700">
    <property type="term" value="F:DNA-binding transcription factor activity"/>
    <property type="evidence" value="ECO:0007669"/>
    <property type="project" value="InterPro"/>
</dbReference>
<reference evidence="6" key="1">
    <citation type="submission" date="2020-10" db="EMBL/GenBank/DDBJ databases">
        <title>Bacterium isolated from coastal waters sediment.</title>
        <authorList>
            <person name="Chen R.-J."/>
            <person name="Lu D.-C."/>
            <person name="Zhu K.-L."/>
            <person name="Du Z.-J."/>
        </authorList>
    </citation>
    <scope>NUCLEOTIDE SEQUENCE</scope>
    <source>
        <strain evidence="6">N1Y112</strain>
    </source>
</reference>
<dbReference type="PANTHER" id="PTHR30537:SF32">
    <property type="entry name" value="HTH-TYPE TRANSCRIPTIONAL REGULATOR DSDC"/>
    <property type="match status" value="1"/>
</dbReference>
<dbReference type="EMBL" id="JADEYS010000004">
    <property type="protein sequence ID" value="MBE9396736.1"/>
    <property type="molecule type" value="Genomic_DNA"/>
</dbReference>
<dbReference type="PRINTS" id="PR00039">
    <property type="entry name" value="HTHLYSR"/>
</dbReference>
<dbReference type="Gene3D" id="3.40.190.10">
    <property type="entry name" value="Periplasmic binding protein-like II"/>
    <property type="match status" value="2"/>
</dbReference>
<comment type="caution">
    <text evidence="6">The sequence shown here is derived from an EMBL/GenBank/DDBJ whole genome shotgun (WGS) entry which is preliminary data.</text>
</comment>
<keyword evidence="3" id="KW-0238">DNA-binding</keyword>
<gene>
    <name evidence="6" type="ORF">IOQ59_05605</name>
</gene>
<dbReference type="InterPro" id="IPR005119">
    <property type="entry name" value="LysR_subst-bd"/>
</dbReference>
<evidence type="ECO:0000256" key="4">
    <source>
        <dbReference type="ARBA" id="ARBA00023163"/>
    </source>
</evidence>
<dbReference type="SUPFAM" id="SSF46785">
    <property type="entry name" value="Winged helix' DNA-binding domain"/>
    <property type="match status" value="1"/>
</dbReference>
<evidence type="ECO:0000313" key="7">
    <source>
        <dbReference type="Proteomes" id="UP000640333"/>
    </source>
</evidence>
<dbReference type="SUPFAM" id="SSF53850">
    <property type="entry name" value="Periplasmic binding protein-like II"/>
    <property type="match status" value="1"/>
</dbReference>
<dbReference type="GO" id="GO:0006351">
    <property type="term" value="P:DNA-templated transcription"/>
    <property type="evidence" value="ECO:0007669"/>
    <property type="project" value="TreeGrafter"/>
</dbReference>
<dbReference type="Gene3D" id="1.10.10.10">
    <property type="entry name" value="Winged helix-like DNA-binding domain superfamily/Winged helix DNA-binding domain"/>
    <property type="match status" value="1"/>
</dbReference>